<evidence type="ECO:0000313" key="1">
    <source>
        <dbReference type="EMBL" id="MBM6850044.1"/>
    </source>
</evidence>
<keyword evidence="2" id="KW-1185">Reference proteome</keyword>
<accession>A0ABS2FR18</accession>
<dbReference type="Proteomes" id="UP000719500">
    <property type="component" value="Unassembled WGS sequence"/>
</dbReference>
<evidence type="ECO:0008006" key="3">
    <source>
        <dbReference type="Google" id="ProtNLM"/>
    </source>
</evidence>
<name>A0ABS2FR18_9FIRM</name>
<dbReference type="RefSeq" id="WP_204801673.1">
    <property type="nucleotide sequence ID" value="NZ_JACSNX010000001.1"/>
</dbReference>
<organism evidence="1 2">
    <name type="scientific">Oscillibacter valericigenes</name>
    <dbReference type="NCBI Taxonomy" id="351091"/>
    <lineage>
        <taxon>Bacteria</taxon>
        <taxon>Bacillati</taxon>
        <taxon>Bacillota</taxon>
        <taxon>Clostridia</taxon>
        <taxon>Eubacteriales</taxon>
        <taxon>Oscillospiraceae</taxon>
        <taxon>Oscillibacter</taxon>
    </lineage>
</organism>
<comment type="caution">
    <text evidence="1">The sequence shown here is derived from an EMBL/GenBank/DDBJ whole genome shotgun (WGS) entry which is preliminary data.</text>
</comment>
<sequence length="139" mass="16140">MGKKERFAFYLTPEKKAILERRYQEDGSRSMTAFVERAVDFYLDYLSANDAGLFLPTSIKSYLDGRLGQLEERLSSLVFRQAVEQDMVAGILADAYQFSDEDLRRRRAESVQNVKKTNGRISLEQRVRGAWEEGDEWQD</sequence>
<reference evidence="1 2" key="1">
    <citation type="journal article" date="2021" name="Sci. Rep.">
        <title>The distribution of antibiotic resistance genes in chicken gut microbiota commensals.</title>
        <authorList>
            <person name="Juricova H."/>
            <person name="Matiasovicova J."/>
            <person name="Kubasova T."/>
            <person name="Cejkova D."/>
            <person name="Rychlik I."/>
        </authorList>
    </citation>
    <scope>NUCLEOTIDE SEQUENCE [LARGE SCALE GENOMIC DNA]</scope>
    <source>
        <strain evidence="1 2">An411</strain>
    </source>
</reference>
<protein>
    <recommendedName>
        <fullName evidence="3">CopG family transcriptional regulator</fullName>
    </recommendedName>
</protein>
<proteinExistence type="predicted"/>
<evidence type="ECO:0000313" key="2">
    <source>
        <dbReference type="Proteomes" id="UP000719500"/>
    </source>
</evidence>
<gene>
    <name evidence="1" type="ORF">H9X91_01160</name>
</gene>
<dbReference type="EMBL" id="JACSNX010000001">
    <property type="protein sequence ID" value="MBM6850044.1"/>
    <property type="molecule type" value="Genomic_DNA"/>
</dbReference>